<dbReference type="Proteomes" id="UP000189818">
    <property type="component" value="Unassembled WGS sequence"/>
</dbReference>
<dbReference type="PROSITE" id="PS50977">
    <property type="entry name" value="HTH_TETR_2"/>
    <property type="match status" value="1"/>
</dbReference>
<evidence type="ECO:0000256" key="1">
    <source>
        <dbReference type="ARBA" id="ARBA00023015"/>
    </source>
</evidence>
<dbReference type="EMBL" id="FUYM01000001">
    <property type="protein sequence ID" value="SKB25703.1"/>
    <property type="molecule type" value="Genomic_DNA"/>
</dbReference>
<dbReference type="RefSeq" id="WP_176152427.1">
    <property type="nucleotide sequence ID" value="NZ_FUYM01000001.1"/>
</dbReference>
<dbReference type="PANTHER" id="PTHR47506:SF1">
    <property type="entry name" value="HTH-TYPE TRANSCRIPTIONAL REGULATOR YJDC"/>
    <property type="match status" value="1"/>
</dbReference>
<keyword evidence="1" id="KW-0805">Transcription regulation</keyword>
<dbReference type="PRINTS" id="PR00455">
    <property type="entry name" value="HTHTETR"/>
</dbReference>
<gene>
    <name evidence="6" type="ORF">SAMN06295920_101166</name>
</gene>
<organism evidence="6 7">
    <name type="scientific">Rhizorhabdus histidinilytica</name>
    <dbReference type="NCBI Taxonomy" id="439228"/>
    <lineage>
        <taxon>Bacteria</taxon>
        <taxon>Pseudomonadati</taxon>
        <taxon>Pseudomonadota</taxon>
        <taxon>Alphaproteobacteria</taxon>
        <taxon>Sphingomonadales</taxon>
        <taxon>Sphingomonadaceae</taxon>
        <taxon>Rhizorhabdus</taxon>
    </lineage>
</organism>
<evidence type="ECO:0000313" key="7">
    <source>
        <dbReference type="Proteomes" id="UP000189818"/>
    </source>
</evidence>
<dbReference type="InterPro" id="IPR001647">
    <property type="entry name" value="HTH_TetR"/>
</dbReference>
<dbReference type="InterPro" id="IPR023772">
    <property type="entry name" value="DNA-bd_HTH_TetR-type_CS"/>
</dbReference>
<protein>
    <submittedName>
        <fullName evidence="6">Transcriptional regulator, TetR family</fullName>
    </submittedName>
</protein>
<dbReference type="GO" id="GO:0003677">
    <property type="term" value="F:DNA binding"/>
    <property type="evidence" value="ECO:0007669"/>
    <property type="project" value="UniProtKB-UniRule"/>
</dbReference>
<dbReference type="InterPro" id="IPR009057">
    <property type="entry name" value="Homeodomain-like_sf"/>
</dbReference>
<dbReference type="Gene3D" id="1.10.357.10">
    <property type="entry name" value="Tetracycline Repressor, domain 2"/>
    <property type="match status" value="1"/>
</dbReference>
<dbReference type="PROSITE" id="PS01081">
    <property type="entry name" value="HTH_TETR_1"/>
    <property type="match status" value="1"/>
</dbReference>
<reference evidence="7" key="1">
    <citation type="submission" date="2017-02" db="EMBL/GenBank/DDBJ databases">
        <authorList>
            <person name="Varghese N."/>
            <person name="Submissions S."/>
        </authorList>
    </citation>
    <scope>NUCLEOTIDE SEQUENCE [LARGE SCALE GENOMIC DNA]</scope>
    <source>
        <strain evidence="7">UM2</strain>
    </source>
</reference>
<evidence type="ECO:0000313" key="6">
    <source>
        <dbReference type="EMBL" id="SKB25703.1"/>
    </source>
</evidence>
<proteinExistence type="predicted"/>
<keyword evidence="3" id="KW-0804">Transcription</keyword>
<evidence type="ECO:0000256" key="4">
    <source>
        <dbReference type="PROSITE-ProRule" id="PRU00335"/>
    </source>
</evidence>
<keyword evidence="7" id="KW-1185">Reference proteome</keyword>
<keyword evidence="2 4" id="KW-0238">DNA-binding</keyword>
<feature type="domain" description="HTH tetR-type" evidence="5">
    <location>
        <begin position="1"/>
        <end position="59"/>
    </location>
</feature>
<dbReference type="Pfam" id="PF00440">
    <property type="entry name" value="TetR_N"/>
    <property type="match status" value="1"/>
</dbReference>
<evidence type="ECO:0000256" key="3">
    <source>
        <dbReference type="ARBA" id="ARBA00023163"/>
    </source>
</evidence>
<dbReference type="PANTHER" id="PTHR47506">
    <property type="entry name" value="TRANSCRIPTIONAL REGULATORY PROTEIN"/>
    <property type="match status" value="1"/>
</dbReference>
<name>A0A1T4ZTQ7_9SPHN</name>
<accession>A0A1T4ZTQ7</accession>
<sequence>MRTRLVLAAARLFVERGFLQTSVEDLLGAARISRASFYTYFENKIALLAALVDEHIERRTRHFHDLAQLGRPDVEQVASWFKKVGETSREQAGIVRLMRLAVALDPGLMQRFVRARDKYAEILGENFPRLDLSIGDDDEREARRATAHLLIIQVEQFASSSADGSWYLDVDITSRTFARLLMRYA</sequence>
<dbReference type="SUPFAM" id="SSF46689">
    <property type="entry name" value="Homeodomain-like"/>
    <property type="match status" value="1"/>
</dbReference>
<dbReference type="Gene3D" id="1.10.10.60">
    <property type="entry name" value="Homeodomain-like"/>
    <property type="match status" value="1"/>
</dbReference>
<dbReference type="AlphaFoldDB" id="A0A1T4ZTQ7"/>
<evidence type="ECO:0000256" key="2">
    <source>
        <dbReference type="ARBA" id="ARBA00023125"/>
    </source>
</evidence>
<feature type="DNA-binding region" description="H-T-H motif" evidence="4">
    <location>
        <begin position="22"/>
        <end position="41"/>
    </location>
</feature>
<evidence type="ECO:0000259" key="5">
    <source>
        <dbReference type="PROSITE" id="PS50977"/>
    </source>
</evidence>